<dbReference type="Proteomes" id="UP001642484">
    <property type="component" value="Unassembled WGS sequence"/>
</dbReference>
<protein>
    <submittedName>
        <fullName evidence="1">Uncharacterized protein</fullName>
    </submittedName>
</protein>
<gene>
    <name evidence="1" type="ORF">CCMP2556_LOCUS9178</name>
</gene>
<organism evidence="1 2">
    <name type="scientific">Durusdinium trenchii</name>
    <dbReference type="NCBI Taxonomy" id="1381693"/>
    <lineage>
        <taxon>Eukaryota</taxon>
        <taxon>Sar</taxon>
        <taxon>Alveolata</taxon>
        <taxon>Dinophyceae</taxon>
        <taxon>Suessiales</taxon>
        <taxon>Symbiodiniaceae</taxon>
        <taxon>Durusdinium</taxon>
    </lineage>
</organism>
<evidence type="ECO:0000313" key="2">
    <source>
        <dbReference type="Proteomes" id="UP001642484"/>
    </source>
</evidence>
<sequence length="352" mass="38997">MADGFNGQVCGLQRLPAREGGLPRGAAFAQSPGVLRTGPLLAAPAPNHLDLVDRNIEQTMSKRSCRTHQMSRLQKERTPREELLSRMARKLAGCVRNPLISLHIEESRALEELFEPVLKVLRGASQLQSLQLLNLATSPIRASMPCGRMELKHMHQLVDSCTSWSGGLTELSLAAGEWSWHALVHLFHSLAPGAGARVQSLKLRGKLPLGPRTQGLPNGQYVRVDAEDTSARLETALHVKDFCWRGARIHSAECLERLSRALPKATMVFKMEVCGVFAGPSSEEIAAFAQLRTWPRQVWTRPHAEWQLLAATNFEEADMLRVMQNLYLEPLNEAEVSAARPVDNANDLADFI</sequence>
<accession>A0ABP0J1N5</accession>
<comment type="caution">
    <text evidence="1">The sequence shown here is derived from an EMBL/GenBank/DDBJ whole genome shotgun (WGS) entry which is preliminary data.</text>
</comment>
<name>A0ABP0J1N5_9DINO</name>
<keyword evidence="2" id="KW-1185">Reference proteome</keyword>
<proteinExistence type="predicted"/>
<reference evidence="1 2" key="1">
    <citation type="submission" date="2024-02" db="EMBL/GenBank/DDBJ databases">
        <authorList>
            <person name="Chen Y."/>
            <person name="Shah S."/>
            <person name="Dougan E. K."/>
            <person name="Thang M."/>
            <person name="Chan C."/>
        </authorList>
    </citation>
    <scope>NUCLEOTIDE SEQUENCE [LARGE SCALE GENOMIC DNA]</scope>
</reference>
<evidence type="ECO:0000313" key="1">
    <source>
        <dbReference type="EMBL" id="CAK9008260.1"/>
    </source>
</evidence>
<dbReference type="EMBL" id="CAXAMN010004224">
    <property type="protein sequence ID" value="CAK9008260.1"/>
    <property type="molecule type" value="Genomic_DNA"/>
</dbReference>